<dbReference type="EMBL" id="BONX01000005">
    <property type="protein sequence ID" value="GIG94515.1"/>
    <property type="molecule type" value="Genomic_DNA"/>
</dbReference>
<dbReference type="InterPro" id="IPR010982">
    <property type="entry name" value="Lambda_DNA-bd_dom_sf"/>
</dbReference>
<comment type="caution">
    <text evidence="6">The sequence shown here is derived from an EMBL/GenBank/DDBJ whole genome shotgun (WGS) entry which is preliminary data.</text>
</comment>
<dbReference type="PANTHER" id="PTHR30146:SF155">
    <property type="entry name" value="ALANINE RACEMASE"/>
    <property type="match status" value="1"/>
</dbReference>
<feature type="region of interest" description="Disordered" evidence="4">
    <location>
        <begin position="322"/>
        <end position="346"/>
    </location>
</feature>
<reference evidence="6 7" key="1">
    <citation type="submission" date="2021-01" db="EMBL/GenBank/DDBJ databases">
        <title>Whole genome shotgun sequence of Plantactinospora mayteni NBRC 109088.</title>
        <authorList>
            <person name="Komaki H."/>
            <person name="Tamura T."/>
        </authorList>
    </citation>
    <scope>NUCLEOTIDE SEQUENCE [LARGE SCALE GENOMIC DNA]</scope>
    <source>
        <strain evidence="6 7">NBRC 109088</strain>
    </source>
</reference>
<dbReference type="SUPFAM" id="SSF53822">
    <property type="entry name" value="Periplasmic binding protein-like I"/>
    <property type="match status" value="1"/>
</dbReference>
<evidence type="ECO:0000259" key="5">
    <source>
        <dbReference type="PROSITE" id="PS50932"/>
    </source>
</evidence>
<organism evidence="6 7">
    <name type="scientific">Plantactinospora mayteni</name>
    <dbReference type="NCBI Taxonomy" id="566021"/>
    <lineage>
        <taxon>Bacteria</taxon>
        <taxon>Bacillati</taxon>
        <taxon>Actinomycetota</taxon>
        <taxon>Actinomycetes</taxon>
        <taxon>Micromonosporales</taxon>
        <taxon>Micromonosporaceae</taxon>
        <taxon>Plantactinospora</taxon>
    </lineage>
</organism>
<evidence type="ECO:0000256" key="4">
    <source>
        <dbReference type="SAM" id="MobiDB-lite"/>
    </source>
</evidence>
<dbReference type="InterPro" id="IPR028082">
    <property type="entry name" value="Peripla_BP_I"/>
</dbReference>
<proteinExistence type="predicted"/>
<dbReference type="SUPFAM" id="SSF47413">
    <property type="entry name" value="lambda repressor-like DNA-binding domains"/>
    <property type="match status" value="1"/>
</dbReference>
<gene>
    <name evidence="6" type="ORF">Pma05_10880</name>
</gene>
<keyword evidence="1" id="KW-0805">Transcription regulation</keyword>
<keyword evidence="3" id="KW-0804">Transcription</keyword>
<dbReference type="PROSITE" id="PS50932">
    <property type="entry name" value="HTH_LACI_2"/>
    <property type="match status" value="1"/>
</dbReference>
<dbReference type="PANTHER" id="PTHR30146">
    <property type="entry name" value="LACI-RELATED TRANSCRIPTIONAL REPRESSOR"/>
    <property type="match status" value="1"/>
</dbReference>
<dbReference type="CDD" id="cd01392">
    <property type="entry name" value="HTH_LacI"/>
    <property type="match status" value="1"/>
</dbReference>
<evidence type="ECO:0000256" key="1">
    <source>
        <dbReference type="ARBA" id="ARBA00023015"/>
    </source>
</evidence>
<feature type="compositionally biased region" description="Polar residues" evidence="4">
    <location>
        <begin position="324"/>
        <end position="337"/>
    </location>
</feature>
<dbReference type="InterPro" id="IPR046335">
    <property type="entry name" value="LacI/GalR-like_sensor"/>
</dbReference>
<name>A0ABQ4EIH3_9ACTN</name>
<sequence>MMTSVPQTRRVTIADVAREAQTSTASVSYALNGRSGVSPATRERVLEVAARLGWSPASAARTLAGAGADTIGLVLAKDPRDLSVEPFYMQFIAGVEATLTSRSMGLLLEVAPDADAEAEAIRRWHMSRRVDGVLLTDLIPDDPRISVVSEGAIPAVVVGDPSVAAGLTTVWTNDAEAMQQAVEHLAALGHRRITRVAAPRRYAYTAIRDDAFEHAARAAGLEHDIVRTDLSPDSGAAAARTVLSSPRPPTGLLFDNDVMAVVALTTAHELGLSVPSDVSIIAWDDSLLCRLVTPGLTALGHDVVALGAHAARRLLDVIDGADPSTHQDATPTLQVRASTGRAPVEA</sequence>
<evidence type="ECO:0000313" key="7">
    <source>
        <dbReference type="Proteomes" id="UP000621500"/>
    </source>
</evidence>
<feature type="domain" description="HTH lacI-type" evidence="5">
    <location>
        <begin position="11"/>
        <end position="65"/>
    </location>
</feature>
<protein>
    <submittedName>
        <fullName evidence="6">LacI family transcriptional regulator</fullName>
    </submittedName>
</protein>
<evidence type="ECO:0000313" key="6">
    <source>
        <dbReference type="EMBL" id="GIG94515.1"/>
    </source>
</evidence>
<dbReference type="CDD" id="cd06267">
    <property type="entry name" value="PBP1_LacI_sugar_binding-like"/>
    <property type="match status" value="1"/>
</dbReference>
<dbReference type="Pfam" id="PF13377">
    <property type="entry name" value="Peripla_BP_3"/>
    <property type="match status" value="1"/>
</dbReference>
<dbReference type="Gene3D" id="1.10.260.40">
    <property type="entry name" value="lambda repressor-like DNA-binding domains"/>
    <property type="match status" value="1"/>
</dbReference>
<accession>A0ABQ4EIH3</accession>
<dbReference type="SMART" id="SM00354">
    <property type="entry name" value="HTH_LACI"/>
    <property type="match status" value="1"/>
</dbReference>
<keyword evidence="2" id="KW-0238">DNA-binding</keyword>
<keyword evidence="7" id="KW-1185">Reference proteome</keyword>
<dbReference type="Pfam" id="PF00356">
    <property type="entry name" value="LacI"/>
    <property type="match status" value="1"/>
</dbReference>
<evidence type="ECO:0000256" key="3">
    <source>
        <dbReference type="ARBA" id="ARBA00023163"/>
    </source>
</evidence>
<dbReference type="InterPro" id="IPR000843">
    <property type="entry name" value="HTH_LacI"/>
</dbReference>
<dbReference type="Proteomes" id="UP000621500">
    <property type="component" value="Unassembled WGS sequence"/>
</dbReference>
<evidence type="ECO:0000256" key="2">
    <source>
        <dbReference type="ARBA" id="ARBA00023125"/>
    </source>
</evidence>
<dbReference type="Gene3D" id="3.40.50.2300">
    <property type="match status" value="2"/>
</dbReference>